<feature type="domain" description="Brinker DNA-binding" evidence="18">
    <location>
        <begin position="26"/>
        <end position="81"/>
    </location>
</feature>
<evidence type="ECO:0000259" key="18">
    <source>
        <dbReference type="Pfam" id="PF09607"/>
    </source>
</evidence>
<comment type="function">
    <text evidence="15">Involved in autophagic vesicle formation.</text>
</comment>
<evidence type="ECO:0000256" key="3">
    <source>
        <dbReference type="ARBA" id="ARBA00006910"/>
    </source>
</evidence>
<dbReference type="InterPro" id="IPR048940">
    <property type="entry name" value="ATG5_HBR"/>
</dbReference>
<evidence type="ECO:0000256" key="12">
    <source>
        <dbReference type="ARBA" id="ARBA00023136"/>
    </source>
</evidence>
<evidence type="ECO:0000259" key="17">
    <source>
        <dbReference type="Pfam" id="PF04106"/>
    </source>
</evidence>
<reference evidence="22" key="1">
    <citation type="submission" date="2023-01" db="EMBL/GenBank/DDBJ databases">
        <title>Key to firefly adult light organ development and bioluminescence: homeobox transcription factors regulate luciferase expression and transportation to peroxisome.</title>
        <authorList>
            <person name="Fu X."/>
        </authorList>
    </citation>
    <scope>NUCLEOTIDE SEQUENCE [LARGE SCALE GENOMIC DNA]</scope>
</reference>
<feature type="domain" description="Brinker DNA-binding" evidence="18">
    <location>
        <begin position="377"/>
        <end position="428"/>
    </location>
</feature>
<evidence type="ECO:0000256" key="8">
    <source>
        <dbReference type="ARBA" id="ARBA00022843"/>
    </source>
</evidence>
<dbReference type="GO" id="GO:0006915">
    <property type="term" value="P:apoptotic process"/>
    <property type="evidence" value="ECO:0007669"/>
    <property type="project" value="UniProtKB-KW"/>
</dbReference>
<comment type="subcellular location">
    <subcellularLocation>
        <location evidence="1">Cytoplasm</location>
    </subcellularLocation>
    <subcellularLocation>
        <location evidence="2 15">Preautophagosomal structure membrane</location>
        <topology evidence="2 15">Peripheral membrane protein</topology>
    </subcellularLocation>
</comment>
<dbReference type="GO" id="GO:0043069">
    <property type="term" value="P:negative regulation of programmed cell death"/>
    <property type="evidence" value="ECO:0007669"/>
    <property type="project" value="UniProtKB-ARBA"/>
</dbReference>
<proteinExistence type="inferred from homology"/>
<dbReference type="GO" id="GO:0043565">
    <property type="term" value="F:sequence-specific DNA binding"/>
    <property type="evidence" value="ECO:0007669"/>
    <property type="project" value="InterPro"/>
</dbReference>
<dbReference type="FunFam" id="3.10.20.90:FF:000100">
    <property type="entry name" value="Autophagy related 5"/>
    <property type="match status" value="1"/>
</dbReference>
<dbReference type="Gene3D" id="1.10.246.190">
    <property type="entry name" value="Autophagy protein Apg5, helix rich domain"/>
    <property type="match status" value="1"/>
</dbReference>
<keyword evidence="10" id="KW-0007">Acetylation</keyword>
<keyword evidence="7" id="KW-0053">Apoptosis</keyword>
<comment type="subunit">
    <text evidence="15">Conjugated with ATG12.</text>
</comment>
<keyword evidence="12 15" id="KW-0472">Membrane</keyword>
<dbReference type="GO" id="GO:0061908">
    <property type="term" value="C:phagophore"/>
    <property type="evidence" value="ECO:0007669"/>
    <property type="project" value="TreeGrafter"/>
</dbReference>
<evidence type="ECO:0000256" key="5">
    <source>
        <dbReference type="ARBA" id="ARBA00022490"/>
    </source>
</evidence>
<dbReference type="Pfam" id="PF20637">
    <property type="entry name" value="ATG5_HBR"/>
    <property type="match status" value="1"/>
</dbReference>
<evidence type="ECO:0000256" key="15">
    <source>
        <dbReference type="RuleBase" id="RU361202"/>
    </source>
</evidence>
<evidence type="ECO:0000256" key="2">
    <source>
        <dbReference type="ARBA" id="ARBA00004623"/>
    </source>
</evidence>
<comment type="similarity">
    <text evidence="3 15">Belongs to the ATG5 family.</text>
</comment>
<organism evidence="21 22">
    <name type="scientific">Aquatica leii</name>
    <dbReference type="NCBI Taxonomy" id="1421715"/>
    <lineage>
        <taxon>Eukaryota</taxon>
        <taxon>Metazoa</taxon>
        <taxon>Ecdysozoa</taxon>
        <taxon>Arthropoda</taxon>
        <taxon>Hexapoda</taxon>
        <taxon>Insecta</taxon>
        <taxon>Pterygota</taxon>
        <taxon>Neoptera</taxon>
        <taxon>Endopterygota</taxon>
        <taxon>Coleoptera</taxon>
        <taxon>Polyphaga</taxon>
        <taxon>Elateriformia</taxon>
        <taxon>Elateroidea</taxon>
        <taxon>Lampyridae</taxon>
        <taxon>Luciolinae</taxon>
        <taxon>Aquatica</taxon>
    </lineage>
</organism>
<dbReference type="InterPro" id="IPR042527">
    <property type="entry name" value="Atg5_UblA_dom_sf"/>
</dbReference>
<evidence type="ECO:0000313" key="21">
    <source>
        <dbReference type="EMBL" id="KAK4881754.1"/>
    </source>
</evidence>
<dbReference type="InterPro" id="IPR048318">
    <property type="entry name" value="ATG5_UblB"/>
</dbReference>
<keyword evidence="11 15" id="KW-0072">Autophagy</keyword>
<evidence type="ECO:0000256" key="1">
    <source>
        <dbReference type="ARBA" id="ARBA00004496"/>
    </source>
</evidence>
<dbReference type="InterPro" id="IPR010921">
    <property type="entry name" value="Trp_repressor/repl_initiator"/>
</dbReference>
<name>A0AAN7PC43_9COLE</name>
<keyword evidence="22" id="KW-1185">Reference proteome</keyword>
<feature type="region of interest" description="Disordered" evidence="16">
    <location>
        <begin position="1"/>
        <end position="25"/>
    </location>
</feature>
<dbReference type="GO" id="GO:0006995">
    <property type="term" value="P:cellular response to nitrogen starvation"/>
    <property type="evidence" value="ECO:0007669"/>
    <property type="project" value="TreeGrafter"/>
</dbReference>
<feature type="domain" description="Autophagy protein ATG5 alpha-helical bundle region" evidence="19">
    <location>
        <begin position="552"/>
        <end position="607"/>
    </location>
</feature>
<dbReference type="Gene3D" id="1.10.10.60">
    <property type="entry name" value="Homeodomain-like"/>
    <property type="match status" value="2"/>
</dbReference>
<dbReference type="GO" id="GO:0000045">
    <property type="term" value="P:autophagosome assembly"/>
    <property type="evidence" value="ECO:0007669"/>
    <property type="project" value="UniProtKB-ARBA"/>
</dbReference>
<dbReference type="Gene3D" id="3.10.20.90">
    <property type="entry name" value="Phosphatidylinositol 3-kinase Catalytic Subunit, Chain A, domain 1"/>
    <property type="match status" value="1"/>
</dbReference>
<dbReference type="FunFam" id="3.10.20.620:FF:000001">
    <property type="entry name" value="Autophagy related 5"/>
    <property type="match status" value="1"/>
</dbReference>
<evidence type="ECO:0000256" key="7">
    <source>
        <dbReference type="ARBA" id="ARBA00022703"/>
    </source>
</evidence>
<evidence type="ECO:0000256" key="4">
    <source>
        <dbReference type="ARBA" id="ARBA00015616"/>
    </source>
</evidence>
<dbReference type="GO" id="GO:0000422">
    <property type="term" value="P:autophagy of mitochondrion"/>
    <property type="evidence" value="ECO:0007669"/>
    <property type="project" value="TreeGrafter"/>
</dbReference>
<keyword evidence="9" id="KW-0391">Immunity</keyword>
<dbReference type="GO" id="GO:0034045">
    <property type="term" value="C:phagophore assembly site membrane"/>
    <property type="evidence" value="ECO:0007669"/>
    <property type="project" value="UniProtKB-SubCell"/>
</dbReference>
<evidence type="ECO:0000259" key="20">
    <source>
        <dbReference type="Pfam" id="PF20638"/>
    </source>
</evidence>
<evidence type="ECO:0000256" key="10">
    <source>
        <dbReference type="ARBA" id="ARBA00022990"/>
    </source>
</evidence>
<feature type="domain" description="Autophagy protein ATG5 UblA" evidence="20">
    <location>
        <begin position="441"/>
        <end position="537"/>
    </location>
</feature>
<feature type="domain" description="Autophagy protein ATG5 UblB" evidence="17">
    <location>
        <begin position="617"/>
        <end position="692"/>
    </location>
</feature>
<dbReference type="GO" id="GO:0002376">
    <property type="term" value="P:immune system process"/>
    <property type="evidence" value="ECO:0007669"/>
    <property type="project" value="UniProtKB-KW"/>
</dbReference>
<dbReference type="GO" id="GO:0034274">
    <property type="term" value="C:Atg12-Atg5-Atg16 complex"/>
    <property type="evidence" value="ECO:0007669"/>
    <property type="project" value="TreeGrafter"/>
</dbReference>
<evidence type="ECO:0000256" key="11">
    <source>
        <dbReference type="ARBA" id="ARBA00023006"/>
    </source>
</evidence>
<dbReference type="FunFam" id="1.10.246.190:FF:000001">
    <property type="entry name" value="Autophagy related 5"/>
    <property type="match status" value="1"/>
</dbReference>
<keyword evidence="6 15" id="KW-1017">Isopeptide bond</keyword>
<dbReference type="PANTHER" id="PTHR13040:SF2">
    <property type="entry name" value="AUTOPHAGY PROTEIN 5"/>
    <property type="match status" value="1"/>
</dbReference>
<comment type="subunit">
    <text evidence="14">Forms a conjugate with ATG12. Part of the minor complex composed of 4 sets of ATG12-ATG5 and ATG16L1 (400 kDa); this complex interacts with ATG3 leading to disruption of ATG7 interaction and promotion of ATG8-like proteins lipidation. Forms an 800-kDa complex composed of ATG12-ATG5 and ATG16L2. The ATG12-ATG5 conjugate interacts with RAB33A; this interaction is bridged by ATG16L1 and promotes ATG12-ATG5-ATG16L1 complex recruitment to phagophores. Interacts with TECPR1; the interaction is direct and does not take place when ATG16L1 is associated with the ATG5-ATG12 conjugate. Interacts with DHX58/RIG-1, IFIH1/MDA5 and MAVS/IPS-1 in monomeric form as well as in ATG12-ATG5 conjugate form. The interaction with MAVS is further enhanced upon vesicular stomatitis virus (VSV) infection. Interacts with ATG3. Interacts with ATG7 and ATG10. Interacts with FADD. Interacts with Bassoon/BSN; this interaction is important for the regulation of presynaptic autophagy. Interacts with ATG16L2.</text>
</comment>
<keyword evidence="5" id="KW-0963">Cytoplasm</keyword>
<dbReference type="InterPro" id="IPR042526">
    <property type="entry name" value="Atg5_HR"/>
</dbReference>
<dbReference type="Gene3D" id="3.10.20.620">
    <property type="match status" value="1"/>
</dbReference>
<dbReference type="InterPro" id="IPR007239">
    <property type="entry name" value="Atg5"/>
</dbReference>
<evidence type="ECO:0000313" key="22">
    <source>
        <dbReference type="Proteomes" id="UP001353858"/>
    </source>
</evidence>
<gene>
    <name evidence="21" type="ORF">RN001_005073</name>
</gene>
<dbReference type="Pfam" id="PF09607">
    <property type="entry name" value="BrkDBD"/>
    <property type="match status" value="2"/>
</dbReference>
<dbReference type="PANTHER" id="PTHR13040">
    <property type="entry name" value="AUTOPHAGY PROTEIN 5"/>
    <property type="match status" value="1"/>
</dbReference>
<evidence type="ECO:0000256" key="16">
    <source>
        <dbReference type="SAM" id="MobiDB-lite"/>
    </source>
</evidence>
<comment type="caution">
    <text evidence="21">The sequence shown here is derived from an EMBL/GenBank/DDBJ whole genome shotgun (WGS) entry which is preliminary data.</text>
</comment>
<evidence type="ECO:0000256" key="9">
    <source>
        <dbReference type="ARBA" id="ARBA00022859"/>
    </source>
</evidence>
<dbReference type="GO" id="GO:0044233">
    <property type="term" value="C:mitochondria-associated endoplasmic reticulum membrane contact site"/>
    <property type="evidence" value="ECO:0007669"/>
    <property type="project" value="TreeGrafter"/>
</dbReference>
<dbReference type="GO" id="GO:0019776">
    <property type="term" value="F:Atg8-family ligase activity"/>
    <property type="evidence" value="ECO:0007669"/>
    <property type="project" value="TreeGrafter"/>
</dbReference>
<dbReference type="SUPFAM" id="SSF48295">
    <property type="entry name" value="TrpR-like"/>
    <property type="match status" value="1"/>
</dbReference>
<comment type="function">
    <text evidence="13">May play an important role in the apoptotic process, possibly within the modified cytoskeleton. Its expression is a relatively late event in the apoptotic process, occurring downstream of caspase activity. Plays a crucial role in IFN-gamma-induced autophagic cell death by interacting with FADD.</text>
</comment>
<sequence>MAHGLNSVLRRGPAGSCKSEGKSGIGSRRIFAPHFKLQVLDSYRNDADCKGNQRATARKYGIHRRQIQKWLQCENNLRNSVGKVKAVSPPEARKCGTELSLRSGQHRQRDDLCNDVYSQSPSADLRVHCPDAYSQSTCNSEMPNSDAYNLQSEIRTDTRVPALIIAPLDYTIHSRSQSVSPMDTGAPMDLSLKRPTSLMEISAPVCCPLSPQQSRIPSPSGLVPFIQPHPDIWDLSTRNEKGNQDHSIALTSHNASPVVVESQPTQSKPVKLFKPYLDDLTEEHAEEKPQEIITNQPCCNRYIQTVPESEANFYNNNYISPDYTYTLHELQPKNTINCYYSVNKNYLYGPECESLPFCTSYDNAIMYPHNSSPMKQRQSYSLDFKLSAIECYYQDSMCRGNQRAVANKYNIHRRQVQKWLKQEDELRNRNDVRSVNVVREIWEGKLPICFKLDPDEVHELQQPEPFFLMVPRLSYFPLVIDKVRKHFSRYVDNEKQEQEMWLEYNGQPIKWHFPIGVVFDVYLGSDIQLPWHITVHFDKFPDSQIFRFSSKEIVEAHFMACIKEADFLKHRGQVVSSMQKKDHNQLWVGLQNDKFDQFWAVNRKLMEASSDQENFKYIPFRLYIDDGYRQKLVKPISDDGRRKTLQDLINEILPNQNNAKIRTHGMIPPLDTPIQWMSEHLSYPDNFLHLCLQT</sequence>
<dbReference type="GO" id="GO:0005776">
    <property type="term" value="C:autophagosome"/>
    <property type="evidence" value="ECO:0007669"/>
    <property type="project" value="TreeGrafter"/>
</dbReference>
<dbReference type="Pfam" id="PF20638">
    <property type="entry name" value="ATG5_UblA"/>
    <property type="match status" value="1"/>
</dbReference>
<dbReference type="Pfam" id="PF04106">
    <property type="entry name" value="ATG5_UblB"/>
    <property type="match status" value="1"/>
</dbReference>
<evidence type="ECO:0000259" key="19">
    <source>
        <dbReference type="Pfam" id="PF20637"/>
    </source>
</evidence>
<protein>
    <recommendedName>
        <fullName evidence="4 15">Autophagy protein 5</fullName>
    </recommendedName>
</protein>
<keyword evidence="8 15" id="KW-0832">Ubl conjugation</keyword>
<dbReference type="InterPro" id="IPR048939">
    <property type="entry name" value="ATG5_UblA"/>
</dbReference>
<dbReference type="EMBL" id="JARPUR010000002">
    <property type="protein sequence ID" value="KAK4881754.1"/>
    <property type="molecule type" value="Genomic_DNA"/>
</dbReference>
<evidence type="ECO:0000256" key="13">
    <source>
        <dbReference type="ARBA" id="ARBA00025421"/>
    </source>
</evidence>
<accession>A0AAN7PC43</accession>
<evidence type="ECO:0000256" key="14">
    <source>
        <dbReference type="ARBA" id="ARBA00093583"/>
    </source>
</evidence>
<dbReference type="Proteomes" id="UP001353858">
    <property type="component" value="Unassembled WGS sequence"/>
</dbReference>
<dbReference type="InterPro" id="IPR018586">
    <property type="entry name" value="Brinker_DNA-bd"/>
</dbReference>
<evidence type="ECO:0000256" key="6">
    <source>
        <dbReference type="ARBA" id="ARBA00022499"/>
    </source>
</evidence>
<dbReference type="AlphaFoldDB" id="A0AAN7PC43"/>
<dbReference type="GO" id="GO:0034727">
    <property type="term" value="P:piecemeal microautophagy of the nucleus"/>
    <property type="evidence" value="ECO:0007669"/>
    <property type="project" value="TreeGrafter"/>
</dbReference>